<keyword evidence="1" id="KW-0812">Transmembrane</keyword>
<reference evidence="2" key="1">
    <citation type="submission" date="2023-07" db="EMBL/GenBank/DDBJ databases">
        <authorList>
            <person name="Peeters C."/>
        </authorList>
    </citation>
    <scope>NUCLEOTIDE SEQUENCE</scope>
    <source>
        <strain evidence="2">R-77591</strain>
    </source>
</reference>
<dbReference type="Proteomes" id="UP001190002">
    <property type="component" value="Unassembled WGS sequence"/>
</dbReference>
<dbReference type="EMBL" id="CATVXE010000001">
    <property type="protein sequence ID" value="CAJ0679093.1"/>
    <property type="molecule type" value="Genomic_DNA"/>
</dbReference>
<organism evidence="2 3">
    <name type="scientific">Ralstonia mannitolilytica</name>
    <dbReference type="NCBI Taxonomy" id="105219"/>
    <lineage>
        <taxon>Bacteria</taxon>
        <taxon>Pseudomonadati</taxon>
        <taxon>Pseudomonadota</taxon>
        <taxon>Betaproteobacteria</taxon>
        <taxon>Burkholderiales</taxon>
        <taxon>Burkholderiaceae</taxon>
        <taxon>Ralstonia</taxon>
    </lineage>
</organism>
<evidence type="ECO:0000256" key="1">
    <source>
        <dbReference type="SAM" id="Phobius"/>
    </source>
</evidence>
<dbReference type="AlphaFoldDB" id="A0AAD2EF01"/>
<comment type="caution">
    <text evidence="2">The sequence shown here is derived from an EMBL/GenBank/DDBJ whole genome shotgun (WGS) entry which is preliminary data.</text>
</comment>
<gene>
    <name evidence="2" type="ORF">R77591_00164</name>
</gene>
<sequence>MFVIEIKNNMLCFFTFKILFASISKNFFELVNPIRTNLLGLFFVSKNSFTFKKQKFAFFHFTLWSIPFLLVDLCFNKVNRLNFGNIAKVNLASFKKAIENISSTKTILANDLFQFVKSLFLAFSNLFAFSLLELGKKVFLLFLPVSQFVNRHSGKINFVRFGSHLKTPSRLVFDCLSYYLEDKDSIEQRRQVINFFFTYPYFLVG</sequence>
<keyword evidence="1" id="KW-1133">Transmembrane helix</keyword>
<keyword evidence="1" id="KW-0472">Membrane</keyword>
<accession>A0AAD2EF01</accession>
<protein>
    <submittedName>
        <fullName evidence="2">Uncharacterized protein</fullName>
    </submittedName>
</protein>
<feature type="transmembrane region" description="Helical" evidence="1">
    <location>
        <begin position="56"/>
        <end position="75"/>
    </location>
</feature>
<evidence type="ECO:0000313" key="3">
    <source>
        <dbReference type="Proteomes" id="UP001190002"/>
    </source>
</evidence>
<proteinExistence type="predicted"/>
<name>A0AAD2EF01_9RALS</name>
<evidence type="ECO:0000313" key="2">
    <source>
        <dbReference type="EMBL" id="CAJ0679093.1"/>
    </source>
</evidence>